<dbReference type="Proteomes" id="UP000307430">
    <property type="component" value="Unassembled WGS sequence"/>
</dbReference>
<comment type="caution">
    <text evidence="9">The sequence shown here is derived from an EMBL/GenBank/DDBJ whole genome shotgun (WGS) entry which is preliminary data.</text>
</comment>
<evidence type="ECO:0000256" key="1">
    <source>
        <dbReference type="ARBA" id="ARBA00001043"/>
    </source>
</evidence>
<dbReference type="Gene3D" id="2.60.40.180">
    <property type="entry name" value="Transthyretin/hydroxyisourate hydrolase domain"/>
    <property type="match status" value="1"/>
</dbReference>
<gene>
    <name evidence="9" type="primary">uraH</name>
    <name evidence="9" type="ORF">FE839_07895</name>
</gene>
<evidence type="ECO:0000313" key="9">
    <source>
        <dbReference type="EMBL" id="TLV20576.1"/>
    </source>
</evidence>
<evidence type="ECO:0000259" key="8">
    <source>
        <dbReference type="Pfam" id="PF00576"/>
    </source>
</evidence>
<evidence type="ECO:0000256" key="6">
    <source>
        <dbReference type="ARBA" id="ARBA00022801"/>
    </source>
</evidence>
<organism evidence="9 10">
    <name type="scientific">Klebsiella indica</name>
    <dbReference type="NCBI Taxonomy" id="2582917"/>
    <lineage>
        <taxon>Bacteria</taxon>
        <taxon>Pseudomonadati</taxon>
        <taxon>Pseudomonadota</taxon>
        <taxon>Gammaproteobacteria</taxon>
        <taxon>Enterobacterales</taxon>
        <taxon>Enterobacteriaceae</taxon>
        <taxon>Klebsiella/Raoultella group</taxon>
        <taxon>Klebsiella</taxon>
    </lineage>
</organism>
<dbReference type="SUPFAM" id="SSF49472">
    <property type="entry name" value="Transthyretin (synonym: prealbumin)"/>
    <property type="match status" value="1"/>
</dbReference>
<keyword evidence="6 7" id="KW-0378">Hydrolase</keyword>
<dbReference type="EC" id="3.5.2.17" evidence="7"/>
<dbReference type="PANTHER" id="PTHR10395">
    <property type="entry name" value="URICASE AND TRANSTHYRETIN-RELATED"/>
    <property type="match status" value="1"/>
</dbReference>
<dbReference type="InterPro" id="IPR036817">
    <property type="entry name" value="Transthyretin/HIU_hydrolase_sf"/>
</dbReference>
<evidence type="ECO:0000256" key="5">
    <source>
        <dbReference type="ARBA" id="ARBA00022631"/>
    </source>
</evidence>
<dbReference type="NCBIfam" id="TIGR02962">
    <property type="entry name" value="hdxy_isourate"/>
    <property type="match status" value="1"/>
</dbReference>
<comment type="similarity">
    <text evidence="3 7">Belongs to the transthyretin family. 5-hydroxyisourate hydrolase subfamily.</text>
</comment>
<dbReference type="AlphaFoldDB" id="A0A5R9LJX1"/>
<evidence type="ECO:0000256" key="7">
    <source>
        <dbReference type="RuleBase" id="RU361270"/>
    </source>
</evidence>
<dbReference type="RefSeq" id="WP_138360287.1">
    <property type="nucleotide sequence ID" value="NZ_JBCIVH010000025.1"/>
</dbReference>
<dbReference type="Pfam" id="PF00576">
    <property type="entry name" value="Transthyretin"/>
    <property type="match status" value="1"/>
</dbReference>
<evidence type="ECO:0000313" key="10">
    <source>
        <dbReference type="Proteomes" id="UP000307430"/>
    </source>
</evidence>
<dbReference type="InterPro" id="IPR023416">
    <property type="entry name" value="Transthyretin/HIU_hydrolase_d"/>
</dbReference>
<dbReference type="CDD" id="cd05822">
    <property type="entry name" value="TLP_HIUase"/>
    <property type="match status" value="1"/>
</dbReference>
<dbReference type="GO" id="GO:0033971">
    <property type="term" value="F:hydroxyisourate hydrolase activity"/>
    <property type="evidence" value="ECO:0007669"/>
    <property type="project" value="UniProtKB-EC"/>
</dbReference>
<dbReference type="GO" id="GO:0006144">
    <property type="term" value="P:purine nucleobase metabolic process"/>
    <property type="evidence" value="ECO:0007669"/>
    <property type="project" value="UniProtKB-KW"/>
</dbReference>
<protein>
    <recommendedName>
        <fullName evidence="7">5-hydroxyisourate hydrolase</fullName>
        <shortName evidence="7">HIU hydrolase</shortName>
        <shortName evidence="7">HIUHase</shortName>
        <ecNumber evidence="7">3.5.2.17</ecNumber>
    </recommendedName>
</protein>
<sequence length="108" mass="11508">MSTLSTHILDISTGLPAQGVKVVLEREGARIASGITDDNGRIGELSGGSLATGRYRLTAEIGEWFAASGRDTLYLNAQIDFAIREAAGDHYHLPFLIAPGGWSTYRGS</sequence>
<dbReference type="InterPro" id="IPR014306">
    <property type="entry name" value="Hydroxyisourate_hydrolase"/>
</dbReference>
<feature type="domain" description="Transthyretin/hydroxyisourate hydrolase" evidence="8">
    <location>
        <begin position="4"/>
        <end position="107"/>
    </location>
</feature>
<evidence type="ECO:0000256" key="3">
    <source>
        <dbReference type="ARBA" id="ARBA00009850"/>
    </source>
</evidence>
<accession>A0A5R9LJX1</accession>
<evidence type="ECO:0000256" key="2">
    <source>
        <dbReference type="ARBA" id="ARBA00002704"/>
    </source>
</evidence>
<comment type="subunit">
    <text evidence="4 7">Homotetramer.</text>
</comment>
<reference evidence="9 10" key="1">
    <citation type="submission" date="2019-05" db="EMBL/GenBank/DDBJ databases">
        <title>Genome sequence of Klebsiella sp strain TOUT106.</title>
        <authorList>
            <person name="Rahi P."/>
            <person name="Chaudhari D."/>
        </authorList>
    </citation>
    <scope>NUCLEOTIDE SEQUENCE [LARGE SCALE GENOMIC DNA]</scope>
    <source>
        <strain evidence="9 10">TOUT106</strain>
    </source>
</reference>
<keyword evidence="5 7" id="KW-0659">Purine metabolism</keyword>
<proteinExistence type="inferred from homology"/>
<comment type="catalytic activity">
    <reaction evidence="1 7">
        <text>5-hydroxyisourate + H2O = 5-hydroxy-2-oxo-4-ureido-2,5-dihydro-1H-imidazole-5-carboxylate + H(+)</text>
        <dbReference type="Rhea" id="RHEA:23736"/>
        <dbReference type="ChEBI" id="CHEBI:15377"/>
        <dbReference type="ChEBI" id="CHEBI:15378"/>
        <dbReference type="ChEBI" id="CHEBI:18072"/>
        <dbReference type="ChEBI" id="CHEBI:58639"/>
        <dbReference type="EC" id="3.5.2.17"/>
    </reaction>
</comment>
<evidence type="ECO:0000256" key="4">
    <source>
        <dbReference type="ARBA" id="ARBA00011881"/>
    </source>
</evidence>
<dbReference type="InterPro" id="IPR023418">
    <property type="entry name" value="Thyroxine_BS"/>
</dbReference>
<dbReference type="EMBL" id="VCHQ01000009">
    <property type="protein sequence ID" value="TLV20576.1"/>
    <property type="molecule type" value="Genomic_DNA"/>
</dbReference>
<name>A0A5R9LJX1_9ENTR</name>
<comment type="function">
    <text evidence="2">Catalyzes the hydrolysis of 5-hydroxyisourate (HIU) to 2-oxo-4-hydroxy-4-carboxy-5-ureidoimidazoline (OHCU).</text>
</comment>
<dbReference type="PROSITE" id="PS00768">
    <property type="entry name" value="TRANSTHYRETIN_1"/>
    <property type="match status" value="1"/>
</dbReference>
<keyword evidence="10" id="KW-1185">Reference proteome</keyword>
<dbReference type="PANTHER" id="PTHR10395:SF7">
    <property type="entry name" value="5-HYDROXYISOURATE HYDROLASE"/>
    <property type="match status" value="1"/>
</dbReference>